<comment type="similarity">
    <text evidence="6">Belongs to the MPP10 family.</text>
</comment>
<evidence type="ECO:0000256" key="1">
    <source>
        <dbReference type="ARBA" id="ARBA00004604"/>
    </source>
</evidence>
<dbReference type="EMBL" id="AGSI01000015">
    <property type="protein sequence ID" value="EIE20541.1"/>
    <property type="molecule type" value="Genomic_DNA"/>
</dbReference>
<comment type="caution">
    <text evidence="7">The sequence shown here is derived from an EMBL/GenBank/DDBJ whole genome shotgun (WGS) entry which is preliminary data.</text>
</comment>
<sequence>AGRLSTHERRMARMAERVQALEAQNMGDKEWFMRGEAKAGARPLNSALEVDLDFERAVRPPPQPTEEITASLEDLICARIAEHNFDDEYVRAAAGGAATDDRDEKVRAEARGLVKLLFAKLDALSHFHFAPKPVIE</sequence>
<dbReference type="eggNOG" id="KOG2600">
    <property type="taxonomic scope" value="Eukaryota"/>
</dbReference>
<dbReference type="GO" id="GO:0032040">
    <property type="term" value="C:small-subunit processome"/>
    <property type="evidence" value="ECO:0007669"/>
    <property type="project" value="TreeGrafter"/>
</dbReference>
<dbReference type="OrthoDB" id="445326at2759"/>
<organism evidence="7 8">
    <name type="scientific">Coccomyxa subellipsoidea (strain C-169)</name>
    <name type="common">Green microalga</name>
    <dbReference type="NCBI Taxonomy" id="574566"/>
    <lineage>
        <taxon>Eukaryota</taxon>
        <taxon>Viridiplantae</taxon>
        <taxon>Chlorophyta</taxon>
        <taxon>core chlorophytes</taxon>
        <taxon>Trebouxiophyceae</taxon>
        <taxon>Trebouxiophyceae incertae sedis</taxon>
        <taxon>Coccomyxaceae</taxon>
        <taxon>Coccomyxa</taxon>
        <taxon>Coccomyxa subellipsoidea</taxon>
    </lineage>
</organism>
<evidence type="ECO:0000256" key="6">
    <source>
        <dbReference type="ARBA" id="ARBA00029455"/>
    </source>
</evidence>
<dbReference type="GO" id="GO:0006364">
    <property type="term" value="P:rRNA processing"/>
    <property type="evidence" value="ECO:0007669"/>
    <property type="project" value="UniProtKB-KW"/>
</dbReference>
<keyword evidence="4" id="KW-0539">Nucleus</keyword>
<gene>
    <name evidence="7" type="ORF">COCSUDRAFT_8295</name>
</gene>
<dbReference type="Proteomes" id="UP000007264">
    <property type="component" value="Unassembled WGS sequence"/>
</dbReference>
<accession>I0YQ72</accession>
<dbReference type="PANTHER" id="PTHR17039:SF0">
    <property type="entry name" value="U3 SMALL NUCLEOLAR RIBONUCLEOPROTEIN PROTEIN MPP10"/>
    <property type="match status" value="1"/>
</dbReference>
<keyword evidence="2" id="KW-0690">Ribosome biogenesis</keyword>
<keyword evidence="3" id="KW-0698">rRNA processing</keyword>
<name>I0YQ72_COCSC</name>
<feature type="non-terminal residue" evidence="7">
    <location>
        <position position="136"/>
    </location>
</feature>
<feature type="non-terminal residue" evidence="7">
    <location>
        <position position="1"/>
    </location>
</feature>
<evidence type="ECO:0000256" key="4">
    <source>
        <dbReference type="ARBA" id="ARBA00023242"/>
    </source>
</evidence>
<dbReference type="GeneID" id="17038517"/>
<evidence type="ECO:0000256" key="2">
    <source>
        <dbReference type="ARBA" id="ARBA00022517"/>
    </source>
</evidence>
<dbReference type="Pfam" id="PF04006">
    <property type="entry name" value="Mpp10"/>
    <property type="match status" value="1"/>
</dbReference>
<dbReference type="GO" id="GO:0005732">
    <property type="term" value="C:sno(s)RNA-containing ribonucleoprotein complex"/>
    <property type="evidence" value="ECO:0007669"/>
    <property type="project" value="InterPro"/>
</dbReference>
<evidence type="ECO:0000256" key="3">
    <source>
        <dbReference type="ARBA" id="ARBA00022552"/>
    </source>
</evidence>
<dbReference type="InterPro" id="IPR012173">
    <property type="entry name" value="Mpp10"/>
</dbReference>
<reference evidence="7 8" key="1">
    <citation type="journal article" date="2012" name="Genome Biol.">
        <title>The genome of the polar eukaryotic microalga coccomyxa subellipsoidea reveals traits of cold adaptation.</title>
        <authorList>
            <person name="Blanc G."/>
            <person name="Agarkova I."/>
            <person name="Grimwood J."/>
            <person name="Kuo A."/>
            <person name="Brueggeman A."/>
            <person name="Dunigan D."/>
            <person name="Gurnon J."/>
            <person name="Ladunga I."/>
            <person name="Lindquist E."/>
            <person name="Lucas S."/>
            <person name="Pangilinan J."/>
            <person name="Proschold T."/>
            <person name="Salamov A."/>
            <person name="Schmutz J."/>
            <person name="Weeks D."/>
            <person name="Yamada T."/>
            <person name="Claverie J.M."/>
            <person name="Grigoriev I."/>
            <person name="Van Etten J."/>
            <person name="Lomsadze A."/>
            <person name="Borodovsky M."/>
        </authorList>
    </citation>
    <scope>NUCLEOTIDE SEQUENCE [LARGE SCALE GENOMIC DNA]</scope>
    <source>
        <strain evidence="7 8">C-169</strain>
    </source>
</reference>
<keyword evidence="8" id="KW-1185">Reference proteome</keyword>
<comment type="subcellular location">
    <subcellularLocation>
        <location evidence="1">Nucleus</location>
        <location evidence="1">Nucleolus</location>
    </subcellularLocation>
</comment>
<evidence type="ECO:0000256" key="5">
    <source>
        <dbReference type="ARBA" id="ARBA00023274"/>
    </source>
</evidence>
<dbReference type="PANTHER" id="PTHR17039">
    <property type="entry name" value="U3 SMALL NUCLEOLAR RIBONUCLEOPROTEIN PROTEIN MPP10"/>
    <property type="match status" value="1"/>
</dbReference>
<dbReference type="GO" id="GO:0034457">
    <property type="term" value="C:Mpp10 complex"/>
    <property type="evidence" value="ECO:0007669"/>
    <property type="project" value="InterPro"/>
</dbReference>
<dbReference type="AlphaFoldDB" id="I0YQ72"/>
<evidence type="ECO:0000313" key="8">
    <source>
        <dbReference type="Proteomes" id="UP000007264"/>
    </source>
</evidence>
<evidence type="ECO:0000313" key="7">
    <source>
        <dbReference type="EMBL" id="EIE20541.1"/>
    </source>
</evidence>
<dbReference type="STRING" id="574566.I0YQ72"/>
<dbReference type="KEGG" id="csl:COCSUDRAFT_8295"/>
<keyword evidence="5" id="KW-0687">Ribonucleoprotein</keyword>
<proteinExistence type="inferred from homology"/>
<protein>
    <submittedName>
        <fullName evidence="7">Mpp10-domain-containing protein</fullName>
    </submittedName>
</protein>
<dbReference type="RefSeq" id="XP_005645085.1">
    <property type="nucleotide sequence ID" value="XM_005645028.1"/>
</dbReference>